<reference evidence="1 2" key="1">
    <citation type="submission" date="2020-08" db="EMBL/GenBank/DDBJ databases">
        <title>Dyella sp. G9 isolated from forest soil.</title>
        <authorList>
            <person name="Fu J."/>
            <person name="Qiu L."/>
        </authorList>
    </citation>
    <scope>NUCLEOTIDE SEQUENCE [LARGE SCALE GENOMIC DNA]</scope>
    <source>
        <strain evidence="1 2">G9</strain>
    </source>
</reference>
<name>A0A7G8Q4E6_9GAMM</name>
<evidence type="ECO:0000313" key="2">
    <source>
        <dbReference type="Proteomes" id="UP000515873"/>
    </source>
</evidence>
<accession>A0A7G8Q4E6</accession>
<organism evidence="1 2">
    <name type="scientific">Dyella telluris</name>
    <dbReference type="NCBI Taxonomy" id="2763498"/>
    <lineage>
        <taxon>Bacteria</taxon>
        <taxon>Pseudomonadati</taxon>
        <taxon>Pseudomonadota</taxon>
        <taxon>Gammaproteobacteria</taxon>
        <taxon>Lysobacterales</taxon>
        <taxon>Rhodanobacteraceae</taxon>
        <taxon>Dyella</taxon>
    </lineage>
</organism>
<protein>
    <submittedName>
        <fullName evidence="1">Uncharacterized protein</fullName>
    </submittedName>
</protein>
<keyword evidence="2" id="KW-1185">Reference proteome</keyword>
<evidence type="ECO:0000313" key="1">
    <source>
        <dbReference type="EMBL" id="QNK01654.1"/>
    </source>
</evidence>
<dbReference type="KEGG" id="dtl:H8F01_00290"/>
<dbReference type="RefSeq" id="WP_187057113.1">
    <property type="nucleotide sequence ID" value="NZ_CP060412.1"/>
</dbReference>
<sequence length="78" mass="8334">MIKQETQEAVQFLAQASDDLTQTLAGAARGPFVQAARQAVQIIHGNLQEQAQRIAELTSELEELKSKPTGKGNSTKGG</sequence>
<gene>
    <name evidence="1" type="ORF">H8F01_00290</name>
</gene>
<dbReference type="EMBL" id="CP060412">
    <property type="protein sequence ID" value="QNK01654.1"/>
    <property type="molecule type" value="Genomic_DNA"/>
</dbReference>
<proteinExistence type="predicted"/>
<dbReference type="Proteomes" id="UP000515873">
    <property type="component" value="Chromosome"/>
</dbReference>
<dbReference type="AlphaFoldDB" id="A0A7G8Q4E6"/>